<evidence type="ECO:0000313" key="2">
    <source>
        <dbReference type="Proteomes" id="UP001164727"/>
    </source>
</evidence>
<gene>
    <name evidence="1" type="ORF">RS022_06470</name>
</gene>
<keyword evidence="2" id="KW-1185">Reference proteome</keyword>
<protein>
    <submittedName>
        <fullName evidence="1">Uncharacterized protein</fullName>
    </submittedName>
</protein>
<name>A0ABY7BSP2_9MOLU</name>
<dbReference type="Proteomes" id="UP001164727">
    <property type="component" value="Chromosome"/>
</dbReference>
<organism evidence="1 2">
    <name type="scientific">Candidatus Phytoplasma rubi</name>
    <dbReference type="NCBI Taxonomy" id="399025"/>
    <lineage>
        <taxon>Bacteria</taxon>
        <taxon>Bacillati</taxon>
        <taxon>Mycoplasmatota</taxon>
        <taxon>Mollicutes</taxon>
        <taxon>Acholeplasmatales</taxon>
        <taxon>Acholeplasmataceae</taxon>
        <taxon>Candidatus Phytoplasma</taxon>
        <taxon>16SrV (Elm yellows group)</taxon>
    </lineage>
</organism>
<reference evidence="1 2" key="1">
    <citation type="journal article" date="2023" name="Microbiol. Resour. Announc.">
        <title>Complete Genome of 'Candidatus Phytoplasma rubi' RS, a Phytopathogenic Bacterium Associated with Rubus Stunt Disease.</title>
        <authorList>
            <person name="Duckeck D."/>
            <person name="Zubert C."/>
            <person name="Bohm J.W."/>
            <person name="Carminati G."/>
            <person name="Schneider B."/>
            <person name="Kube M."/>
        </authorList>
    </citation>
    <scope>NUCLEOTIDE SEQUENCE [LARGE SCALE GENOMIC DNA]</scope>
    <source>
        <strain evidence="1 2">RS</strain>
    </source>
</reference>
<dbReference type="RefSeq" id="WP_268849684.1">
    <property type="nucleotide sequence ID" value="NZ_CP114006.1"/>
</dbReference>
<accession>A0ABY7BSP2</accession>
<dbReference type="EMBL" id="CP114006">
    <property type="protein sequence ID" value="WAN63484.1"/>
    <property type="molecule type" value="Genomic_DNA"/>
</dbReference>
<evidence type="ECO:0000313" key="1">
    <source>
        <dbReference type="EMBL" id="WAN63484.1"/>
    </source>
</evidence>
<sequence length="53" mass="6401">MLLNNNLQTDSSEIDRFYYQSIIPQKKEKLEHLKVYDVYLGQNTGTKEVFDWF</sequence>
<proteinExistence type="predicted"/>